<evidence type="ECO:0000313" key="3">
    <source>
        <dbReference type="Proteomes" id="UP000784294"/>
    </source>
</evidence>
<keyword evidence="1" id="KW-0472">Membrane</keyword>
<reference evidence="2" key="1">
    <citation type="submission" date="2018-11" db="EMBL/GenBank/DDBJ databases">
        <authorList>
            <consortium name="Pathogen Informatics"/>
        </authorList>
    </citation>
    <scope>NUCLEOTIDE SEQUENCE</scope>
</reference>
<gene>
    <name evidence="2" type="ORF">PXEA_LOCUS9029</name>
</gene>
<proteinExistence type="predicted"/>
<dbReference type="EMBL" id="CAAALY010025136">
    <property type="protein sequence ID" value="VEL15589.1"/>
    <property type="molecule type" value="Genomic_DNA"/>
</dbReference>
<keyword evidence="3" id="KW-1185">Reference proteome</keyword>
<protein>
    <submittedName>
        <fullName evidence="2">Uncharacterized protein</fullName>
    </submittedName>
</protein>
<name>A0A3S4ZN09_9PLAT</name>
<feature type="transmembrane region" description="Helical" evidence="1">
    <location>
        <begin position="36"/>
        <end position="57"/>
    </location>
</feature>
<evidence type="ECO:0000256" key="1">
    <source>
        <dbReference type="SAM" id="Phobius"/>
    </source>
</evidence>
<keyword evidence="1" id="KW-0812">Transmembrane</keyword>
<evidence type="ECO:0000313" key="2">
    <source>
        <dbReference type="EMBL" id="VEL15589.1"/>
    </source>
</evidence>
<organism evidence="2 3">
    <name type="scientific">Protopolystoma xenopodis</name>
    <dbReference type="NCBI Taxonomy" id="117903"/>
    <lineage>
        <taxon>Eukaryota</taxon>
        <taxon>Metazoa</taxon>
        <taxon>Spiralia</taxon>
        <taxon>Lophotrochozoa</taxon>
        <taxon>Platyhelminthes</taxon>
        <taxon>Monogenea</taxon>
        <taxon>Polyopisthocotylea</taxon>
        <taxon>Polystomatidea</taxon>
        <taxon>Polystomatidae</taxon>
        <taxon>Protopolystoma</taxon>
    </lineage>
</organism>
<dbReference type="AlphaFoldDB" id="A0A3S4ZN09"/>
<sequence length="81" mass="8657">MLGSLVTFPILFWLQFSDPDIRTGGHWHGGGVSVGWSLYVGVAGIVLLAAATGLLAVNKFGEEVIYREKIIRASEDPGVEA</sequence>
<accession>A0A3S4ZN09</accession>
<dbReference type="Proteomes" id="UP000784294">
    <property type="component" value="Unassembled WGS sequence"/>
</dbReference>
<comment type="caution">
    <text evidence="2">The sequence shown here is derived from an EMBL/GenBank/DDBJ whole genome shotgun (WGS) entry which is preliminary data.</text>
</comment>
<keyword evidence="1" id="KW-1133">Transmembrane helix</keyword>